<proteinExistence type="predicted"/>
<evidence type="ECO:0000313" key="5">
    <source>
        <dbReference type="EMBL" id="TCO32030.1"/>
    </source>
</evidence>
<evidence type="ECO:0000256" key="3">
    <source>
        <dbReference type="SAM" id="MobiDB-lite"/>
    </source>
</evidence>
<evidence type="ECO:0000313" key="6">
    <source>
        <dbReference type="Proteomes" id="UP000295818"/>
    </source>
</evidence>
<dbReference type="PROSITE" id="PS50977">
    <property type="entry name" value="HTH_TETR_2"/>
    <property type="match status" value="1"/>
</dbReference>
<dbReference type="Proteomes" id="UP000295818">
    <property type="component" value="Unassembled WGS sequence"/>
</dbReference>
<name>A0ABY2BVF4_9ACTN</name>
<gene>
    <name evidence="5" type="ORF">EV644_101673</name>
</gene>
<feature type="domain" description="HTH tetR-type" evidence="4">
    <location>
        <begin position="71"/>
        <end position="131"/>
    </location>
</feature>
<dbReference type="Gene3D" id="1.10.357.10">
    <property type="entry name" value="Tetracycline Repressor, domain 2"/>
    <property type="match status" value="1"/>
</dbReference>
<dbReference type="EMBL" id="SLWM01000001">
    <property type="protein sequence ID" value="TCO32030.1"/>
    <property type="molecule type" value="Genomic_DNA"/>
</dbReference>
<evidence type="ECO:0000259" key="4">
    <source>
        <dbReference type="PROSITE" id="PS50977"/>
    </source>
</evidence>
<dbReference type="SUPFAM" id="SSF46689">
    <property type="entry name" value="Homeodomain-like"/>
    <property type="match status" value="1"/>
</dbReference>
<feature type="compositionally biased region" description="Basic and acidic residues" evidence="3">
    <location>
        <begin position="37"/>
        <end position="53"/>
    </location>
</feature>
<protein>
    <recommendedName>
        <fullName evidence="4">HTH tetR-type domain-containing protein</fullName>
    </recommendedName>
</protein>
<feature type="region of interest" description="Disordered" evidence="3">
    <location>
        <begin position="1"/>
        <end position="71"/>
    </location>
</feature>
<sequence length="252" mass="27477">MVRKLSMDRRLGEAETVNASPDDPAAAGRATLQGDQTADRADADRAGGERLGGDEPAAPGYRRSVGSPRGEARRRKLLGRVADDLAVNGLADFSLRRAARAAGATHKVLLYHFEGVEDLLTRAVLELRDRRIGRAVLAATGGPDRLSLAEFVRAVWPVLISEESWVLDQAIGLAMYDPARYAQLAREASRQYMPTLLAGCPEDWPDRRKLEVAEFILASLRGFLIEWRTSGDAAGIDAGFEALVRALEREEA</sequence>
<dbReference type="RefSeq" id="WP_199239611.1">
    <property type="nucleotide sequence ID" value="NZ_SLWM01000001.1"/>
</dbReference>
<accession>A0ABY2BVF4</accession>
<keyword evidence="1 2" id="KW-0238">DNA-binding</keyword>
<feature type="DNA-binding region" description="H-T-H motif" evidence="2">
    <location>
        <begin position="94"/>
        <end position="113"/>
    </location>
</feature>
<comment type="caution">
    <text evidence="5">The sequence shown here is derived from an EMBL/GenBank/DDBJ whole genome shotgun (WGS) entry which is preliminary data.</text>
</comment>
<feature type="compositionally biased region" description="Basic and acidic residues" evidence="3">
    <location>
        <begin position="1"/>
        <end position="13"/>
    </location>
</feature>
<reference evidence="5 6" key="1">
    <citation type="journal article" date="2015" name="Stand. Genomic Sci.">
        <title>Genomic Encyclopedia of Bacterial and Archaeal Type Strains, Phase III: the genomes of soil and plant-associated and newly described type strains.</title>
        <authorList>
            <person name="Whitman W.B."/>
            <person name="Woyke T."/>
            <person name="Klenk H.P."/>
            <person name="Zhou Y."/>
            <person name="Lilburn T.G."/>
            <person name="Beck B.J."/>
            <person name="De Vos P."/>
            <person name="Vandamme P."/>
            <person name="Eisen J.A."/>
            <person name="Garrity G."/>
            <person name="Hugenholtz P."/>
            <person name="Kyrpides N.C."/>
        </authorList>
    </citation>
    <scope>NUCLEOTIDE SEQUENCE [LARGE SCALE GENOMIC DNA]</scope>
    <source>
        <strain evidence="5 6">VKM Ac-2538</strain>
    </source>
</reference>
<evidence type="ECO:0000256" key="1">
    <source>
        <dbReference type="ARBA" id="ARBA00023125"/>
    </source>
</evidence>
<dbReference type="InterPro" id="IPR009057">
    <property type="entry name" value="Homeodomain-like_sf"/>
</dbReference>
<dbReference type="InterPro" id="IPR001647">
    <property type="entry name" value="HTH_TetR"/>
</dbReference>
<organism evidence="5 6">
    <name type="scientific">Kribbella orskensis</name>
    <dbReference type="NCBI Taxonomy" id="2512216"/>
    <lineage>
        <taxon>Bacteria</taxon>
        <taxon>Bacillati</taxon>
        <taxon>Actinomycetota</taxon>
        <taxon>Actinomycetes</taxon>
        <taxon>Propionibacteriales</taxon>
        <taxon>Kribbellaceae</taxon>
        <taxon>Kribbella</taxon>
    </lineage>
</organism>
<keyword evidence="6" id="KW-1185">Reference proteome</keyword>
<evidence type="ECO:0000256" key="2">
    <source>
        <dbReference type="PROSITE-ProRule" id="PRU00335"/>
    </source>
</evidence>